<reference evidence="9" key="1">
    <citation type="submission" date="2018-09" db="EMBL/GenBank/DDBJ databases">
        <authorList>
            <person name="Tuo L."/>
        </authorList>
    </citation>
    <scope>NUCLEOTIDE SEQUENCE [LARGE SCALE GENOMIC DNA]</scope>
    <source>
        <strain evidence="9">M2BS4Y-1</strain>
    </source>
</reference>
<protein>
    <submittedName>
        <fullName evidence="8">Peptidase</fullName>
    </submittedName>
</protein>
<sequence>MAAVLLFAFPIAMVLAAATDLASMTIPNRLVLALALVFPAFALAAGWPLPSVGVHLAAGLAMLCITFGCFAAGWMGGGDAKLLAAAALWLGPTPTLLTFLVWTSVLGGVLTLAFVLARTCLAPTTGVASLDRLLRADTGIPYGVAIAGGGLLSVPALLATLPA</sequence>
<accession>A0A3A1WIY2</accession>
<dbReference type="Gene3D" id="1.20.120.1220">
    <property type="match status" value="1"/>
</dbReference>
<evidence type="ECO:0000313" key="9">
    <source>
        <dbReference type="Proteomes" id="UP000265750"/>
    </source>
</evidence>
<proteinExistence type="predicted"/>
<feature type="transmembrane region" description="Helical" evidence="6">
    <location>
        <begin position="142"/>
        <end position="161"/>
    </location>
</feature>
<dbReference type="Pfam" id="PF01478">
    <property type="entry name" value="Peptidase_A24"/>
    <property type="match status" value="1"/>
</dbReference>
<evidence type="ECO:0000256" key="4">
    <source>
        <dbReference type="ARBA" id="ARBA00022989"/>
    </source>
</evidence>
<feature type="domain" description="Prepilin type IV endopeptidase peptidase" evidence="7">
    <location>
        <begin position="8"/>
        <end position="112"/>
    </location>
</feature>
<comment type="caution">
    <text evidence="8">The sequence shown here is derived from an EMBL/GenBank/DDBJ whole genome shotgun (WGS) entry which is preliminary data.</text>
</comment>
<dbReference type="AlphaFoldDB" id="A0A3A1WIY2"/>
<dbReference type="OrthoDB" id="5329005at2"/>
<evidence type="ECO:0000256" key="1">
    <source>
        <dbReference type="ARBA" id="ARBA00004651"/>
    </source>
</evidence>
<evidence type="ECO:0000259" key="7">
    <source>
        <dbReference type="Pfam" id="PF01478"/>
    </source>
</evidence>
<name>A0A3A1WIY2_9HYPH</name>
<evidence type="ECO:0000256" key="2">
    <source>
        <dbReference type="ARBA" id="ARBA00022475"/>
    </source>
</evidence>
<feature type="transmembrane region" description="Helical" evidence="6">
    <location>
        <begin position="96"/>
        <end position="121"/>
    </location>
</feature>
<dbReference type="PANTHER" id="PTHR36506">
    <property type="entry name" value="PREFLAGELLIN PEPTIDASE"/>
    <property type="match status" value="1"/>
</dbReference>
<feature type="transmembrane region" description="Helical" evidence="6">
    <location>
        <begin position="54"/>
        <end position="76"/>
    </location>
</feature>
<evidence type="ECO:0000256" key="6">
    <source>
        <dbReference type="SAM" id="Phobius"/>
    </source>
</evidence>
<dbReference type="GO" id="GO:0005886">
    <property type="term" value="C:plasma membrane"/>
    <property type="evidence" value="ECO:0007669"/>
    <property type="project" value="UniProtKB-SubCell"/>
</dbReference>
<evidence type="ECO:0000313" key="8">
    <source>
        <dbReference type="EMBL" id="RIY00953.1"/>
    </source>
</evidence>
<keyword evidence="4 6" id="KW-1133">Transmembrane helix</keyword>
<dbReference type="Proteomes" id="UP000265750">
    <property type="component" value="Unassembled WGS sequence"/>
</dbReference>
<gene>
    <name evidence="8" type="ORF">D3218_11185</name>
</gene>
<feature type="transmembrane region" description="Helical" evidence="6">
    <location>
        <begin position="26"/>
        <end position="47"/>
    </location>
</feature>
<comment type="subcellular location">
    <subcellularLocation>
        <location evidence="1">Cell membrane</location>
        <topology evidence="1">Multi-pass membrane protein</topology>
    </subcellularLocation>
</comment>
<dbReference type="InterPro" id="IPR052218">
    <property type="entry name" value="Preflagellin_Peptidase"/>
</dbReference>
<dbReference type="PANTHER" id="PTHR36506:SF1">
    <property type="entry name" value="PREFLAGELLIN PEPTIDASE"/>
    <property type="match status" value="1"/>
</dbReference>
<keyword evidence="2" id="KW-1003">Cell membrane</keyword>
<evidence type="ECO:0000256" key="3">
    <source>
        <dbReference type="ARBA" id="ARBA00022692"/>
    </source>
</evidence>
<evidence type="ECO:0000256" key="5">
    <source>
        <dbReference type="ARBA" id="ARBA00023136"/>
    </source>
</evidence>
<dbReference type="EMBL" id="QYRN01000005">
    <property type="protein sequence ID" value="RIY00953.1"/>
    <property type="molecule type" value="Genomic_DNA"/>
</dbReference>
<dbReference type="InterPro" id="IPR000045">
    <property type="entry name" value="Prepilin_IV_endopep_pep"/>
</dbReference>
<organism evidence="8 9">
    <name type="scientific">Aureimonas flava</name>
    <dbReference type="NCBI Taxonomy" id="2320271"/>
    <lineage>
        <taxon>Bacteria</taxon>
        <taxon>Pseudomonadati</taxon>
        <taxon>Pseudomonadota</taxon>
        <taxon>Alphaproteobacteria</taxon>
        <taxon>Hyphomicrobiales</taxon>
        <taxon>Aurantimonadaceae</taxon>
        <taxon>Aureimonas</taxon>
    </lineage>
</organism>
<keyword evidence="5 6" id="KW-0472">Membrane</keyword>
<dbReference type="GO" id="GO:0004190">
    <property type="term" value="F:aspartic-type endopeptidase activity"/>
    <property type="evidence" value="ECO:0007669"/>
    <property type="project" value="InterPro"/>
</dbReference>
<keyword evidence="3 6" id="KW-0812">Transmembrane</keyword>
<dbReference type="RefSeq" id="WP_119540155.1">
    <property type="nucleotide sequence ID" value="NZ_QYRN01000005.1"/>
</dbReference>
<keyword evidence="9" id="KW-1185">Reference proteome</keyword>